<name>A0A917F9C2_9PROT</name>
<dbReference type="GO" id="GO:0006508">
    <property type="term" value="P:proteolysis"/>
    <property type="evidence" value="ECO:0007669"/>
    <property type="project" value="InterPro"/>
</dbReference>
<evidence type="ECO:0000256" key="7">
    <source>
        <dbReference type="ARBA" id="ARBA00023054"/>
    </source>
</evidence>
<dbReference type="Gene3D" id="2.40.50.100">
    <property type="match status" value="1"/>
</dbReference>
<comment type="cofactor">
    <cofactor evidence="1">
        <name>Zn(2+)</name>
        <dbReference type="ChEBI" id="CHEBI:29105"/>
    </cofactor>
</comment>
<protein>
    <recommendedName>
        <fullName evidence="10">Peptidase M50 domain-containing protein</fullName>
    </recommendedName>
</protein>
<feature type="transmembrane region" description="Helical" evidence="9">
    <location>
        <begin position="277"/>
        <end position="297"/>
    </location>
</feature>
<dbReference type="RefSeq" id="WP_188661340.1">
    <property type="nucleotide sequence ID" value="NZ_BMHV01000003.1"/>
</dbReference>
<evidence type="ECO:0000313" key="11">
    <source>
        <dbReference type="EMBL" id="GGF55173.1"/>
    </source>
</evidence>
<dbReference type="GO" id="GO:0030313">
    <property type="term" value="C:cell envelope"/>
    <property type="evidence" value="ECO:0007669"/>
    <property type="project" value="UniProtKB-SubCell"/>
</dbReference>
<feature type="domain" description="Peptidase M50" evidence="10">
    <location>
        <begin position="193"/>
        <end position="283"/>
    </location>
</feature>
<evidence type="ECO:0000259" key="10">
    <source>
        <dbReference type="Pfam" id="PF02163"/>
    </source>
</evidence>
<accession>A0A917F9C2</accession>
<evidence type="ECO:0000256" key="1">
    <source>
        <dbReference type="ARBA" id="ARBA00001947"/>
    </source>
</evidence>
<feature type="transmembrane region" description="Helical" evidence="9">
    <location>
        <begin position="353"/>
        <end position="376"/>
    </location>
</feature>
<feature type="transmembrane region" description="Helical" evidence="9">
    <location>
        <begin position="148"/>
        <end position="167"/>
    </location>
</feature>
<evidence type="ECO:0000256" key="3">
    <source>
        <dbReference type="ARBA" id="ARBA00004196"/>
    </source>
</evidence>
<reference evidence="11" key="1">
    <citation type="journal article" date="2014" name="Int. J. Syst. Evol. Microbiol.">
        <title>Complete genome sequence of Corynebacterium casei LMG S-19264T (=DSM 44701T), isolated from a smear-ripened cheese.</title>
        <authorList>
            <consortium name="US DOE Joint Genome Institute (JGI-PGF)"/>
            <person name="Walter F."/>
            <person name="Albersmeier A."/>
            <person name="Kalinowski J."/>
            <person name="Ruckert C."/>
        </authorList>
    </citation>
    <scope>NUCLEOTIDE SEQUENCE</scope>
    <source>
        <strain evidence="11">CGMCC 1.15254</strain>
    </source>
</reference>
<dbReference type="SUPFAM" id="SSF111369">
    <property type="entry name" value="HlyD-like secretion proteins"/>
    <property type="match status" value="1"/>
</dbReference>
<feature type="transmembrane region" description="Helical" evidence="9">
    <location>
        <begin position="382"/>
        <end position="401"/>
    </location>
</feature>
<evidence type="ECO:0000256" key="8">
    <source>
        <dbReference type="ARBA" id="ARBA00023136"/>
    </source>
</evidence>
<comment type="caution">
    <text evidence="11">The sequence shown here is derived from an EMBL/GenBank/DDBJ whole genome shotgun (WGS) entry which is preliminary data.</text>
</comment>
<evidence type="ECO:0000256" key="6">
    <source>
        <dbReference type="ARBA" id="ARBA00022989"/>
    </source>
</evidence>
<reference evidence="11" key="2">
    <citation type="submission" date="2020-09" db="EMBL/GenBank/DDBJ databases">
        <authorList>
            <person name="Sun Q."/>
            <person name="Zhou Y."/>
        </authorList>
    </citation>
    <scope>NUCLEOTIDE SEQUENCE</scope>
    <source>
        <strain evidence="11">CGMCC 1.15254</strain>
    </source>
</reference>
<dbReference type="AlphaFoldDB" id="A0A917F9C2"/>
<dbReference type="GO" id="GO:0016020">
    <property type="term" value="C:membrane"/>
    <property type="evidence" value="ECO:0007669"/>
    <property type="project" value="UniProtKB-SubCell"/>
</dbReference>
<sequence length="707" mass="80903">MLEQALDKLPPLREDLSLFPGPVMGNGAPSWTIHDPVRNRYHRIGQEAFDMLSYWHLGSAKQLIGNLSHMKGVYSPTQEDVQWMAHFLHSNLLVQRESPEDIAGLRRIAQMSKSSWYRQLLHNYLFFRIPLVRPQRFLKATRPFADKIFSKTFLIILLVLGVIGGYLVTRQWDGFLTTFMHFFTWEGMFFYGLALLFAKVLHELGHAYTAQRAGCRVPSMGVAFLVMWPVLYTDTTDAWRLTDKKKRLQIGAAGMLAELGLALVATFVWNFLPEGSLKSAAFLIATVTWLMTLAINLNPFMRFDGYYLLSDWLEVENLQDRAFARGKWWLREKLFGLGDPQPEPFGEPLGKILLVYAFGTWIYRFFLFLGIAVLVYAYFFKVLGIFLFLVEIIWFVGLPIWRELQAWWKRKNDMKWNVQSLRTMGVLGVVAIALFFPWQGSVHLPAIVDAQHSVRVFAPFSARLETIRVKPGDMVKQGDVLFTLTSDELDFQIAQVQRKIDLRKELVKREAAGGAERQRIRILRQDLESEQTRLQSLIKGRDLLTIRSEIDGRVTDFDELLSVGMWINQDHVLARVVSLKQARMIAYVDEVQVDRLIKGENATFFPDNLQGDKIKGVLQSVANVNTAFMDQAYLASVFGGDIAVEPDRQKRLVPTQGIYRVTFDVAGDMPAPSHVMRGSIKVPSHRESLFGAIVRSVWAVLIRESAF</sequence>
<dbReference type="Pfam" id="PF02163">
    <property type="entry name" value="Peptidase_M50"/>
    <property type="match status" value="1"/>
</dbReference>
<comment type="subcellular location">
    <subcellularLocation>
        <location evidence="3">Cell envelope</location>
    </subcellularLocation>
    <subcellularLocation>
        <location evidence="2">Membrane</location>
        <topology evidence="2">Multi-pass membrane protein</topology>
    </subcellularLocation>
</comment>
<evidence type="ECO:0000256" key="4">
    <source>
        <dbReference type="ARBA" id="ARBA00007931"/>
    </source>
</evidence>
<evidence type="ECO:0000256" key="9">
    <source>
        <dbReference type="SAM" id="Phobius"/>
    </source>
</evidence>
<dbReference type="InterPro" id="IPR008915">
    <property type="entry name" value="Peptidase_M50"/>
</dbReference>
<keyword evidence="7" id="KW-0175">Coiled coil</keyword>
<comment type="similarity">
    <text evidence="4">Belongs to the peptidase M50B family.</text>
</comment>
<organism evidence="11 12">
    <name type="scientific">Terasakiella brassicae</name>
    <dbReference type="NCBI Taxonomy" id="1634917"/>
    <lineage>
        <taxon>Bacteria</taxon>
        <taxon>Pseudomonadati</taxon>
        <taxon>Pseudomonadota</taxon>
        <taxon>Alphaproteobacteria</taxon>
        <taxon>Rhodospirillales</taxon>
        <taxon>Terasakiellaceae</taxon>
        <taxon>Terasakiella</taxon>
    </lineage>
</organism>
<dbReference type="InterPro" id="IPR050465">
    <property type="entry name" value="UPF0194_transport"/>
</dbReference>
<feature type="transmembrane region" description="Helical" evidence="9">
    <location>
        <begin position="250"/>
        <end position="271"/>
    </location>
</feature>
<dbReference type="EMBL" id="BMHV01000003">
    <property type="protein sequence ID" value="GGF55173.1"/>
    <property type="molecule type" value="Genomic_DNA"/>
</dbReference>
<feature type="transmembrane region" description="Helical" evidence="9">
    <location>
        <begin position="179"/>
        <end position="198"/>
    </location>
</feature>
<evidence type="ECO:0000313" key="12">
    <source>
        <dbReference type="Proteomes" id="UP000632498"/>
    </source>
</evidence>
<dbReference type="Proteomes" id="UP000632498">
    <property type="component" value="Unassembled WGS sequence"/>
</dbReference>
<keyword evidence="6 9" id="KW-1133">Transmembrane helix</keyword>
<keyword evidence="12" id="KW-1185">Reference proteome</keyword>
<evidence type="ECO:0000256" key="2">
    <source>
        <dbReference type="ARBA" id="ARBA00004141"/>
    </source>
</evidence>
<evidence type="ECO:0000256" key="5">
    <source>
        <dbReference type="ARBA" id="ARBA00022692"/>
    </source>
</evidence>
<gene>
    <name evidence="11" type="ORF">GCM10011332_05700</name>
</gene>
<keyword evidence="5 9" id="KW-0812">Transmembrane</keyword>
<keyword evidence="8 9" id="KW-0472">Membrane</keyword>
<proteinExistence type="inferred from homology"/>
<dbReference type="PANTHER" id="PTHR32347">
    <property type="entry name" value="EFFLUX SYSTEM COMPONENT YKNX-RELATED"/>
    <property type="match status" value="1"/>
</dbReference>